<evidence type="ECO:0000256" key="14">
    <source>
        <dbReference type="ARBA" id="ARBA00025153"/>
    </source>
</evidence>
<dbReference type="GO" id="GO:0046496">
    <property type="term" value="P:nicotinamide nucleotide metabolic process"/>
    <property type="evidence" value="ECO:0007669"/>
    <property type="project" value="UniProtKB-UniRule"/>
</dbReference>
<dbReference type="NCBIfam" id="TIGR00196">
    <property type="entry name" value="yjeF_cterm"/>
    <property type="match status" value="1"/>
</dbReference>
<dbReference type="PROSITE" id="PS01050">
    <property type="entry name" value="YJEF_C_2"/>
    <property type="match status" value="1"/>
</dbReference>
<comment type="catalytic activity">
    <reaction evidence="15 17 18">
        <text>(6S)-NADHX + ADP = AMP + phosphate + NADH + H(+)</text>
        <dbReference type="Rhea" id="RHEA:32223"/>
        <dbReference type="ChEBI" id="CHEBI:15378"/>
        <dbReference type="ChEBI" id="CHEBI:43474"/>
        <dbReference type="ChEBI" id="CHEBI:57945"/>
        <dbReference type="ChEBI" id="CHEBI:64074"/>
        <dbReference type="ChEBI" id="CHEBI:456215"/>
        <dbReference type="ChEBI" id="CHEBI:456216"/>
        <dbReference type="EC" id="4.2.1.136"/>
    </reaction>
</comment>
<comment type="cofactor">
    <cofactor evidence="17">
        <name>Mg(2+)</name>
        <dbReference type="ChEBI" id="CHEBI:18420"/>
    </cofactor>
</comment>
<comment type="catalytic activity">
    <reaction evidence="2 18">
        <text>(6R)-NADPHX = (6S)-NADPHX</text>
        <dbReference type="Rhea" id="RHEA:32227"/>
        <dbReference type="ChEBI" id="CHEBI:64076"/>
        <dbReference type="ChEBI" id="CHEBI:64077"/>
        <dbReference type="EC" id="5.1.99.6"/>
    </reaction>
</comment>
<feature type="binding site" evidence="17">
    <location>
        <position position="244"/>
    </location>
    <ligand>
        <name>(6S)-NADPHX</name>
        <dbReference type="ChEBI" id="CHEBI:64076"/>
    </ligand>
</feature>
<comment type="catalytic activity">
    <reaction evidence="1 18">
        <text>(6R)-NADHX = (6S)-NADHX</text>
        <dbReference type="Rhea" id="RHEA:32215"/>
        <dbReference type="ChEBI" id="CHEBI:64074"/>
        <dbReference type="ChEBI" id="CHEBI:64075"/>
        <dbReference type="EC" id="5.1.99.6"/>
    </reaction>
</comment>
<dbReference type="InterPro" id="IPR000631">
    <property type="entry name" value="CARKD"/>
</dbReference>
<dbReference type="PROSITE" id="PS51383">
    <property type="entry name" value="YJEF_C_3"/>
    <property type="match status" value="1"/>
</dbReference>
<dbReference type="EC" id="4.2.1.136" evidence="17"/>
<protein>
    <recommendedName>
        <fullName evidence="17">ADP-dependent (S)-NAD(P)H-hydrate dehydratase</fullName>
        <ecNumber evidence="17">4.2.1.136</ecNumber>
    </recommendedName>
    <alternativeName>
        <fullName evidence="17">ADP-dependent NAD(P)HX dehydratase</fullName>
    </alternativeName>
</protein>
<keyword evidence="6 17" id="KW-0547">Nucleotide-binding</keyword>
<dbReference type="GO" id="GO:0005524">
    <property type="term" value="F:ATP binding"/>
    <property type="evidence" value="ECO:0007669"/>
    <property type="project" value="UniProtKB-UniRule"/>
</dbReference>
<evidence type="ECO:0000256" key="5">
    <source>
        <dbReference type="ARBA" id="ARBA00022723"/>
    </source>
</evidence>
<gene>
    <name evidence="17" type="primary">nnrD</name>
    <name evidence="21" type="ORF">CQA54_04440</name>
</gene>
<evidence type="ECO:0000256" key="8">
    <source>
        <dbReference type="ARBA" id="ARBA00022857"/>
    </source>
</evidence>
<dbReference type="HAMAP" id="MF_01965">
    <property type="entry name" value="NADHX_dehydratase"/>
    <property type="match status" value="1"/>
</dbReference>
<evidence type="ECO:0000256" key="2">
    <source>
        <dbReference type="ARBA" id="ARBA00000909"/>
    </source>
</evidence>
<dbReference type="GO" id="GO:0052856">
    <property type="term" value="F:NAD(P)HX epimerase activity"/>
    <property type="evidence" value="ECO:0007669"/>
    <property type="project" value="UniProtKB-EC"/>
</dbReference>
<dbReference type="PANTHER" id="PTHR12592">
    <property type="entry name" value="ATP-DEPENDENT (S)-NAD(P)H-HYDRATE DEHYDRATASE FAMILY MEMBER"/>
    <property type="match status" value="1"/>
</dbReference>
<dbReference type="InterPro" id="IPR004443">
    <property type="entry name" value="YjeF_N_dom"/>
</dbReference>
<dbReference type="PIRSF" id="PIRSF017184">
    <property type="entry name" value="Nnr"/>
    <property type="match status" value="1"/>
</dbReference>
<evidence type="ECO:0000256" key="4">
    <source>
        <dbReference type="ARBA" id="ARBA00009524"/>
    </source>
</evidence>
<keyword evidence="22" id="KW-1185">Reference proteome</keyword>
<sequence length="473" mass="51689">MQNVYQDVKSLDKRICDRFELTPQILVENAANALVTLIKQKTHNKSVVTIICGSGDNGADGYALARKLTGSYRVRIYQAIEPKSPLCVEMCQKARLFEDIRFITKLTPCDVVVDCLFGSGFRGKMSEEFEQILKLASSIAPLRIACDIPSGLSLDSEEDTTIFRAHHTMCMGAIKYALLLDIAKDFVGEIHIAELGVSRQNYEIASPIRLLESHDLILPTRTSQNAHKGDFGHLCVYAGSKSGAAILAAQSALHFGAGLVSVIGDKLTLPYELMASKAIPQNTTAFAFGMGLGEIAPKILSENIQRTESCVIDADALYCSELKEFLEYRSLLESTQRQIVLTPHPKEFVALLEVCGFGSVRLNATNRLEYVLQFTQRYPEVTLLLKGANTLIAHKERVYINPLGSVALAKGGSGDVLAGMIGALLAQGHSGIESAIHASLAHALASHLETSTYALTPQKLIQNLAKLERKYYE</sequence>
<dbReference type="GO" id="GO:0052855">
    <property type="term" value="F:ADP-dependent NAD(P)H-hydrate dehydratase activity"/>
    <property type="evidence" value="ECO:0007669"/>
    <property type="project" value="UniProtKB-UniRule"/>
</dbReference>
<evidence type="ECO:0000259" key="20">
    <source>
        <dbReference type="PROSITE" id="PS51385"/>
    </source>
</evidence>
<keyword evidence="11 18" id="KW-0413">Isomerase</keyword>
<comment type="similarity">
    <text evidence="3 18">In the N-terminal section; belongs to the NnrE/AIBP family.</text>
</comment>
<comment type="caution">
    <text evidence="21">The sequence shown here is derived from an EMBL/GenBank/DDBJ whole genome shotgun (WGS) entry which is preliminary data.</text>
</comment>
<dbReference type="Gene3D" id="3.40.1190.20">
    <property type="match status" value="1"/>
</dbReference>
<evidence type="ECO:0000313" key="22">
    <source>
        <dbReference type="Proteomes" id="UP000256514"/>
    </source>
</evidence>
<dbReference type="InterPro" id="IPR030677">
    <property type="entry name" value="Nnr"/>
</dbReference>
<evidence type="ECO:0000256" key="18">
    <source>
        <dbReference type="PIRNR" id="PIRNR017184"/>
    </source>
</evidence>
<keyword evidence="13" id="KW-0511">Multifunctional enzyme</keyword>
<dbReference type="CDD" id="cd01171">
    <property type="entry name" value="YXKO-related"/>
    <property type="match status" value="1"/>
</dbReference>
<keyword evidence="5 18" id="KW-0479">Metal-binding</keyword>
<dbReference type="GO" id="GO:0110051">
    <property type="term" value="P:metabolite repair"/>
    <property type="evidence" value="ECO:0007669"/>
    <property type="project" value="TreeGrafter"/>
</dbReference>
<evidence type="ECO:0000259" key="19">
    <source>
        <dbReference type="PROSITE" id="PS51383"/>
    </source>
</evidence>
<comment type="subunit">
    <text evidence="17">Homotetramer.</text>
</comment>
<evidence type="ECO:0000256" key="6">
    <source>
        <dbReference type="ARBA" id="ARBA00022741"/>
    </source>
</evidence>
<dbReference type="AlphaFoldDB" id="A0A3D8IPQ0"/>
<feature type="binding site" evidence="17">
    <location>
        <position position="291"/>
    </location>
    <ligand>
        <name>(6S)-NADPHX</name>
        <dbReference type="ChEBI" id="CHEBI:64076"/>
    </ligand>
</feature>
<keyword evidence="8 17" id="KW-0521">NADP</keyword>
<name>A0A3D8IPQ0_9HELI</name>
<dbReference type="InterPro" id="IPR017953">
    <property type="entry name" value="Carbohydrate_kinase_pred_CS"/>
</dbReference>
<keyword evidence="7 17" id="KW-0067">ATP-binding</keyword>
<dbReference type="NCBIfam" id="TIGR00197">
    <property type="entry name" value="yjeF_nterm"/>
    <property type="match status" value="1"/>
</dbReference>
<reference evidence="21 22" key="1">
    <citation type="submission" date="2018-04" db="EMBL/GenBank/DDBJ databases">
        <title>Novel Campyloabacter and Helicobacter Species and Strains.</title>
        <authorList>
            <person name="Mannion A.J."/>
            <person name="Shen Z."/>
            <person name="Fox J.G."/>
        </authorList>
    </citation>
    <scope>NUCLEOTIDE SEQUENCE [LARGE SCALE GENOMIC DNA]</scope>
    <source>
        <strain evidence="21 22">MIT 12-6600</strain>
    </source>
</reference>
<keyword evidence="12 17" id="KW-0456">Lyase</keyword>
<feature type="binding site" evidence="17">
    <location>
        <begin position="386"/>
        <end position="390"/>
    </location>
    <ligand>
        <name>AMP</name>
        <dbReference type="ChEBI" id="CHEBI:456215"/>
    </ligand>
</feature>
<dbReference type="EMBL" id="NXLT01000003">
    <property type="protein sequence ID" value="RDU67238.1"/>
    <property type="molecule type" value="Genomic_DNA"/>
</dbReference>
<dbReference type="Proteomes" id="UP000256514">
    <property type="component" value="Unassembled WGS sequence"/>
</dbReference>
<comment type="cofactor">
    <cofactor evidence="18">
        <name>K(+)</name>
        <dbReference type="ChEBI" id="CHEBI:29103"/>
    </cofactor>
    <text evidence="18">Binds 1 potassium ion per subunit.</text>
</comment>
<feature type="domain" description="YjeF C-terminal" evidence="19">
    <location>
        <begin position="211"/>
        <end position="471"/>
    </location>
</feature>
<evidence type="ECO:0000256" key="13">
    <source>
        <dbReference type="ARBA" id="ARBA00023268"/>
    </source>
</evidence>
<dbReference type="SUPFAM" id="SSF53613">
    <property type="entry name" value="Ribokinase-like"/>
    <property type="match status" value="1"/>
</dbReference>
<dbReference type="SUPFAM" id="SSF64153">
    <property type="entry name" value="YjeF N-terminal domain-like"/>
    <property type="match status" value="1"/>
</dbReference>
<comment type="function">
    <text evidence="17">Catalyzes the dehydration of the S-form of NAD(P)HX at the expense of ADP, which is converted to AMP. Together with NAD(P)HX epimerase, which catalyzes the epimerization of the S- and R-forms, the enzyme allows the repair of both epimers of NAD(P)HX, a damaged form of NAD(P)H that is a result of enzymatic or heat-dependent hydration.</text>
</comment>
<evidence type="ECO:0000256" key="16">
    <source>
        <dbReference type="ARBA" id="ARBA00049209"/>
    </source>
</evidence>
<evidence type="ECO:0000256" key="12">
    <source>
        <dbReference type="ARBA" id="ARBA00023239"/>
    </source>
</evidence>
<keyword evidence="10 17" id="KW-0520">NAD</keyword>
<evidence type="ECO:0000256" key="10">
    <source>
        <dbReference type="ARBA" id="ARBA00023027"/>
    </source>
</evidence>
<feature type="domain" description="YjeF N-terminal" evidence="20">
    <location>
        <begin position="8"/>
        <end position="203"/>
    </location>
</feature>
<dbReference type="OrthoDB" id="9806925at2"/>
<keyword evidence="9 18" id="KW-0630">Potassium</keyword>
<dbReference type="PROSITE" id="PS51385">
    <property type="entry name" value="YJEF_N"/>
    <property type="match status" value="1"/>
</dbReference>
<dbReference type="Gene3D" id="3.40.50.10260">
    <property type="entry name" value="YjeF N-terminal domain"/>
    <property type="match status" value="1"/>
</dbReference>
<evidence type="ECO:0000256" key="3">
    <source>
        <dbReference type="ARBA" id="ARBA00006001"/>
    </source>
</evidence>
<feature type="binding site" evidence="17">
    <location>
        <position position="414"/>
    </location>
    <ligand>
        <name>AMP</name>
        <dbReference type="ChEBI" id="CHEBI:456215"/>
    </ligand>
</feature>
<dbReference type="RefSeq" id="WP_115570961.1">
    <property type="nucleotide sequence ID" value="NZ_NXLT01000003.1"/>
</dbReference>
<feature type="binding site" evidence="17">
    <location>
        <position position="344"/>
    </location>
    <ligand>
        <name>(6S)-NADPHX</name>
        <dbReference type="ChEBI" id="CHEBI:64076"/>
    </ligand>
</feature>
<comment type="catalytic activity">
    <reaction evidence="16 17 18">
        <text>(6S)-NADPHX + ADP = AMP + phosphate + NADPH + H(+)</text>
        <dbReference type="Rhea" id="RHEA:32235"/>
        <dbReference type="ChEBI" id="CHEBI:15378"/>
        <dbReference type="ChEBI" id="CHEBI:43474"/>
        <dbReference type="ChEBI" id="CHEBI:57783"/>
        <dbReference type="ChEBI" id="CHEBI:64076"/>
        <dbReference type="ChEBI" id="CHEBI:456215"/>
        <dbReference type="ChEBI" id="CHEBI:456216"/>
        <dbReference type="EC" id="4.2.1.136"/>
    </reaction>
</comment>
<evidence type="ECO:0000256" key="11">
    <source>
        <dbReference type="ARBA" id="ARBA00023235"/>
    </source>
</evidence>
<dbReference type="InterPro" id="IPR036652">
    <property type="entry name" value="YjeF_N_dom_sf"/>
</dbReference>
<evidence type="ECO:0000256" key="9">
    <source>
        <dbReference type="ARBA" id="ARBA00022958"/>
    </source>
</evidence>
<dbReference type="GO" id="GO:0046872">
    <property type="term" value="F:metal ion binding"/>
    <property type="evidence" value="ECO:0007669"/>
    <property type="project" value="UniProtKB-UniRule"/>
</dbReference>
<evidence type="ECO:0000313" key="21">
    <source>
        <dbReference type="EMBL" id="RDU67238.1"/>
    </source>
</evidence>
<comment type="similarity">
    <text evidence="17">Belongs to the NnrD/CARKD family.</text>
</comment>
<comment type="function">
    <text evidence="14 18">Bifunctional enzyme that catalyzes the epimerization of the S- and R-forms of NAD(P)HX and the dehydration of the S-form of NAD(P)HX at the expense of ADP, which is converted to AMP. This allows the repair of both epimers of NAD(P)HX, a damaged form of NAD(P)H that is a result of enzymatic or heat-dependent hydration.</text>
</comment>
<organism evidence="21 22">
    <name type="scientific">Helicobacter equorum</name>
    <dbReference type="NCBI Taxonomy" id="361872"/>
    <lineage>
        <taxon>Bacteria</taxon>
        <taxon>Pseudomonadati</taxon>
        <taxon>Campylobacterota</taxon>
        <taxon>Epsilonproteobacteria</taxon>
        <taxon>Campylobacterales</taxon>
        <taxon>Helicobacteraceae</taxon>
        <taxon>Helicobacter</taxon>
    </lineage>
</organism>
<evidence type="ECO:0000256" key="17">
    <source>
        <dbReference type="HAMAP-Rule" id="MF_01965"/>
    </source>
</evidence>
<dbReference type="InterPro" id="IPR029056">
    <property type="entry name" value="Ribokinase-like"/>
</dbReference>
<proteinExistence type="inferred from homology"/>
<evidence type="ECO:0000256" key="7">
    <source>
        <dbReference type="ARBA" id="ARBA00022840"/>
    </source>
</evidence>
<accession>A0A3D8IPQ0</accession>
<dbReference type="Pfam" id="PF01256">
    <property type="entry name" value="Carb_kinase"/>
    <property type="match status" value="1"/>
</dbReference>
<evidence type="ECO:0000256" key="1">
    <source>
        <dbReference type="ARBA" id="ARBA00000013"/>
    </source>
</evidence>
<evidence type="ECO:0000256" key="15">
    <source>
        <dbReference type="ARBA" id="ARBA00048238"/>
    </source>
</evidence>
<dbReference type="PANTHER" id="PTHR12592:SF0">
    <property type="entry name" value="ATP-DEPENDENT (S)-NAD(P)H-HYDRATE DEHYDRATASE"/>
    <property type="match status" value="1"/>
</dbReference>
<comment type="similarity">
    <text evidence="4 18">In the C-terminal section; belongs to the NnrD/CARKD family.</text>
</comment>
<feature type="binding site" evidence="17">
    <location>
        <position position="415"/>
    </location>
    <ligand>
        <name>(6S)-NADPHX</name>
        <dbReference type="ChEBI" id="CHEBI:64076"/>
    </ligand>
</feature>
<dbReference type="Pfam" id="PF03853">
    <property type="entry name" value="YjeF_N"/>
    <property type="match status" value="1"/>
</dbReference>